<dbReference type="AlphaFoldDB" id="A0A545TJ34"/>
<dbReference type="PANTHER" id="PTHR45856:SF24">
    <property type="entry name" value="FUNGAL LIPASE-LIKE DOMAIN-CONTAINING PROTEIN"/>
    <property type="match status" value="1"/>
</dbReference>
<comment type="caution">
    <text evidence="2">The sequence shown here is derived from an EMBL/GenBank/DDBJ whole genome shotgun (WGS) entry which is preliminary data.</text>
</comment>
<dbReference type="OrthoDB" id="5522031at2"/>
<dbReference type="EMBL" id="VIKR01000001">
    <property type="protein sequence ID" value="TQV77240.1"/>
    <property type="molecule type" value="Genomic_DNA"/>
</dbReference>
<dbReference type="Pfam" id="PF01764">
    <property type="entry name" value="Lipase_3"/>
    <property type="match status" value="1"/>
</dbReference>
<dbReference type="SUPFAM" id="SSF53474">
    <property type="entry name" value="alpha/beta-Hydrolases"/>
    <property type="match status" value="1"/>
</dbReference>
<evidence type="ECO:0000313" key="3">
    <source>
        <dbReference type="Proteomes" id="UP000317839"/>
    </source>
</evidence>
<evidence type="ECO:0000259" key="1">
    <source>
        <dbReference type="Pfam" id="PF01764"/>
    </source>
</evidence>
<proteinExistence type="predicted"/>
<dbReference type="InterPro" id="IPR029058">
    <property type="entry name" value="AB_hydrolase_fold"/>
</dbReference>
<protein>
    <submittedName>
        <fullName evidence="2">Lipase family protein</fullName>
    </submittedName>
</protein>
<dbReference type="Proteomes" id="UP000317839">
    <property type="component" value="Unassembled WGS sequence"/>
</dbReference>
<name>A0A545TJ34_9GAMM</name>
<dbReference type="InterPro" id="IPR051218">
    <property type="entry name" value="Sec_MonoDiacylglyc_Lipase"/>
</dbReference>
<dbReference type="GO" id="GO:0006629">
    <property type="term" value="P:lipid metabolic process"/>
    <property type="evidence" value="ECO:0007669"/>
    <property type="project" value="InterPro"/>
</dbReference>
<accession>A0A545TJ34</accession>
<organism evidence="2 3">
    <name type="scientific">Aliikangiella marina</name>
    <dbReference type="NCBI Taxonomy" id="1712262"/>
    <lineage>
        <taxon>Bacteria</taxon>
        <taxon>Pseudomonadati</taxon>
        <taxon>Pseudomonadota</taxon>
        <taxon>Gammaproteobacteria</taxon>
        <taxon>Oceanospirillales</taxon>
        <taxon>Pleioneaceae</taxon>
        <taxon>Aliikangiella</taxon>
    </lineage>
</organism>
<sequence>MAYVSLNKLDIQTKETVIGAANELLSASDKLFDKEPFFSNFDGNAQLATLPNQFHHANAICLVRAAVIAYKGEKLQQYETERSPEQADYHFYENQKTNSQAFTALYPNDLIVSFRGTQTDDFRDQIGDMLTNIQVSKDSFENGKQTIAHYKVHSGFQKALLSLWDDEGLGNYIVDCLQKHSTIKVWFTGHSLGGALATIASARLLNLGDGEHFYSNRIGGLYTIGQPRVGDANFAEALSKELGENRITRMVNNNDIVTMIPFWKFSHIHGRRYISSNGELKHKFTNSDIRNDRIKGILIFIFWYGIKYALNRFIGLKIKSKSIIADHDKYGYLAAIRKSLNK</sequence>
<feature type="domain" description="Fungal lipase-type" evidence="1">
    <location>
        <begin position="111"/>
        <end position="264"/>
    </location>
</feature>
<dbReference type="RefSeq" id="WP_142940814.1">
    <property type="nucleotide sequence ID" value="NZ_VIKR01000001.1"/>
</dbReference>
<gene>
    <name evidence="2" type="ORF">FLL45_04650</name>
</gene>
<evidence type="ECO:0000313" key="2">
    <source>
        <dbReference type="EMBL" id="TQV77240.1"/>
    </source>
</evidence>
<dbReference type="CDD" id="cd00519">
    <property type="entry name" value="Lipase_3"/>
    <property type="match status" value="1"/>
</dbReference>
<keyword evidence="3" id="KW-1185">Reference proteome</keyword>
<dbReference type="PANTHER" id="PTHR45856">
    <property type="entry name" value="ALPHA/BETA-HYDROLASES SUPERFAMILY PROTEIN"/>
    <property type="match status" value="1"/>
</dbReference>
<reference evidence="2 3" key="1">
    <citation type="submission" date="2019-06" db="EMBL/GenBank/DDBJ databases">
        <title>Draft genome of Aliikangiella marina GYP-15.</title>
        <authorList>
            <person name="Wang G."/>
        </authorList>
    </citation>
    <scope>NUCLEOTIDE SEQUENCE [LARGE SCALE GENOMIC DNA]</scope>
    <source>
        <strain evidence="2 3">GYP-15</strain>
    </source>
</reference>
<dbReference type="InterPro" id="IPR002921">
    <property type="entry name" value="Fungal_lipase-type"/>
</dbReference>
<dbReference type="Gene3D" id="3.40.50.1820">
    <property type="entry name" value="alpha/beta hydrolase"/>
    <property type="match status" value="1"/>
</dbReference>